<keyword evidence="1" id="KW-0732">Signal</keyword>
<sequence length="143" mass="15756">MLQWSSFLLLLLALGFFEVFSQTVDSCLGLPLLGAQDQSQRTCALPAGNQAIGDATVDSKGRQWWEEKNQQGVVQLSPDSGESDDSHSVAENMRAKWAVVHGQSDVEGSWSCKGIGRALKKPKVPRGGNYRRFPSLCKHLRRV</sequence>
<feature type="chain" id="PRO_5036881809" evidence="1">
    <location>
        <begin position="22"/>
        <end position="143"/>
    </location>
</feature>
<dbReference type="RefSeq" id="XP_038074090.1">
    <property type="nucleotide sequence ID" value="XM_038218162.1"/>
</dbReference>
<reference evidence="2" key="1">
    <citation type="submission" date="2022-11" db="UniProtKB">
        <authorList>
            <consortium name="EnsemblMetazoa"/>
        </authorList>
    </citation>
    <scope>IDENTIFICATION</scope>
</reference>
<dbReference type="OrthoDB" id="10066651at2759"/>
<dbReference type="EnsemblMetazoa" id="XM_038218162.1">
    <property type="protein sequence ID" value="XP_038074090.1"/>
    <property type="gene ID" value="LOC119742129"/>
</dbReference>
<feature type="signal peptide" evidence="1">
    <location>
        <begin position="1"/>
        <end position="21"/>
    </location>
</feature>
<keyword evidence="3" id="KW-1185">Reference proteome</keyword>
<name>A0A914BE04_PATMI</name>
<evidence type="ECO:0000256" key="1">
    <source>
        <dbReference type="SAM" id="SignalP"/>
    </source>
</evidence>
<proteinExistence type="predicted"/>
<accession>A0A914BE04</accession>
<evidence type="ECO:0000313" key="3">
    <source>
        <dbReference type="Proteomes" id="UP000887568"/>
    </source>
</evidence>
<protein>
    <submittedName>
        <fullName evidence="2">Uncharacterized protein</fullName>
    </submittedName>
</protein>
<dbReference type="GeneID" id="119742129"/>
<dbReference type="Proteomes" id="UP000887568">
    <property type="component" value="Unplaced"/>
</dbReference>
<dbReference type="AlphaFoldDB" id="A0A914BE04"/>
<organism evidence="2 3">
    <name type="scientific">Patiria miniata</name>
    <name type="common">Bat star</name>
    <name type="synonym">Asterina miniata</name>
    <dbReference type="NCBI Taxonomy" id="46514"/>
    <lineage>
        <taxon>Eukaryota</taxon>
        <taxon>Metazoa</taxon>
        <taxon>Echinodermata</taxon>
        <taxon>Eleutherozoa</taxon>
        <taxon>Asterozoa</taxon>
        <taxon>Asteroidea</taxon>
        <taxon>Valvatacea</taxon>
        <taxon>Valvatida</taxon>
        <taxon>Asterinidae</taxon>
        <taxon>Patiria</taxon>
    </lineage>
</organism>
<evidence type="ECO:0000313" key="2">
    <source>
        <dbReference type="EnsemblMetazoa" id="XP_038074090.1"/>
    </source>
</evidence>